<dbReference type="GeneID" id="7842242"/>
<dbReference type="KEGG" id="tet:TTHERM_00028480"/>
<evidence type="ECO:0000313" key="3">
    <source>
        <dbReference type="EMBL" id="EAR86358.2"/>
    </source>
</evidence>
<proteinExistence type="predicted"/>
<dbReference type="EMBL" id="GG662720">
    <property type="protein sequence ID" value="EAR86358.2"/>
    <property type="molecule type" value="Genomic_DNA"/>
</dbReference>
<evidence type="ECO:0000256" key="2">
    <source>
        <dbReference type="SAM" id="MobiDB-lite"/>
    </source>
</evidence>
<protein>
    <submittedName>
        <fullName evidence="3">Uncharacterized protein</fullName>
    </submittedName>
</protein>
<accession>Q22N26</accession>
<name>Q22N26_TETTS</name>
<dbReference type="InParanoid" id="Q22N26"/>
<feature type="coiled-coil region" evidence="1">
    <location>
        <begin position="120"/>
        <end position="147"/>
    </location>
</feature>
<keyword evidence="4" id="KW-1185">Reference proteome</keyword>
<feature type="compositionally biased region" description="Low complexity" evidence="2">
    <location>
        <begin position="206"/>
        <end position="220"/>
    </location>
</feature>
<gene>
    <name evidence="3" type="ORF">TTHERM_00028480</name>
</gene>
<keyword evidence="1" id="KW-0175">Coiled coil</keyword>
<dbReference type="HOGENOM" id="CLU_611803_0_0_1"/>
<dbReference type="Proteomes" id="UP000009168">
    <property type="component" value="Unassembled WGS sequence"/>
</dbReference>
<sequence>MEINNNVIEGVYEKCYEILFQNLKNESDQRQMLEFMQLTKTKCLEIYQKRYTEYEQQITAKYNAQYMQQIGSLTNELEKQLIYERKVNQVYNEINQELNQKLQASLIFGSIFYSLGDFRLKQEKIKQQNLQSQNEAQKQKIDKLKKETVCLINMNKTKDDFILQLKDKVNALQKQSNTQSSNQEYSPPQFKINTDCLGNTPEVKNESSSLAGSSGSNKSLGTYIKELNEESNQSSQDENHNKIQEEKTEPTLLSITSDFDMYNYSFGKLFKNKSLHMLEEVNQQNLNIELPQQNVVKDSIKEEVFPKTTPNAQTQKKQQDFTQQLNTKQATISLFNSNSDQTLGKKIPSPIYNAKKSKEKYQIVNITPSMYRLKKVNSQSLSCNFSQGQLFKAEAEQLNEMVIEPTLSKQLKYQNQSSIINNQNSNQNFLNRMNNNDARSFIFTHKSHLKTQVIHNNQQTKKKI</sequence>
<reference evidence="4" key="1">
    <citation type="journal article" date="2006" name="PLoS Biol.">
        <title>Macronuclear genome sequence of the ciliate Tetrahymena thermophila, a model eukaryote.</title>
        <authorList>
            <person name="Eisen J.A."/>
            <person name="Coyne R.S."/>
            <person name="Wu M."/>
            <person name="Wu D."/>
            <person name="Thiagarajan M."/>
            <person name="Wortman J.R."/>
            <person name="Badger J.H."/>
            <person name="Ren Q."/>
            <person name="Amedeo P."/>
            <person name="Jones K.M."/>
            <person name="Tallon L.J."/>
            <person name="Delcher A.L."/>
            <person name="Salzberg S.L."/>
            <person name="Silva J.C."/>
            <person name="Haas B.J."/>
            <person name="Majoros W.H."/>
            <person name="Farzad M."/>
            <person name="Carlton J.M."/>
            <person name="Smith R.K. Jr."/>
            <person name="Garg J."/>
            <person name="Pearlman R.E."/>
            <person name="Karrer K.M."/>
            <person name="Sun L."/>
            <person name="Manning G."/>
            <person name="Elde N.C."/>
            <person name="Turkewitz A.P."/>
            <person name="Asai D.J."/>
            <person name="Wilkes D.E."/>
            <person name="Wang Y."/>
            <person name="Cai H."/>
            <person name="Collins K."/>
            <person name="Stewart B.A."/>
            <person name="Lee S.R."/>
            <person name="Wilamowska K."/>
            <person name="Weinberg Z."/>
            <person name="Ruzzo W.L."/>
            <person name="Wloga D."/>
            <person name="Gaertig J."/>
            <person name="Frankel J."/>
            <person name="Tsao C.-C."/>
            <person name="Gorovsky M.A."/>
            <person name="Keeling P.J."/>
            <person name="Waller R.F."/>
            <person name="Patron N.J."/>
            <person name="Cherry J.M."/>
            <person name="Stover N.A."/>
            <person name="Krieger C.J."/>
            <person name="del Toro C."/>
            <person name="Ryder H.F."/>
            <person name="Williamson S.C."/>
            <person name="Barbeau R.A."/>
            <person name="Hamilton E.P."/>
            <person name="Orias E."/>
        </authorList>
    </citation>
    <scope>NUCLEOTIDE SEQUENCE [LARGE SCALE GENOMIC DNA]</scope>
    <source>
        <strain evidence="4">SB210</strain>
    </source>
</reference>
<dbReference type="AlphaFoldDB" id="Q22N26"/>
<evidence type="ECO:0000313" key="4">
    <source>
        <dbReference type="Proteomes" id="UP000009168"/>
    </source>
</evidence>
<feature type="compositionally biased region" description="Basic and acidic residues" evidence="2">
    <location>
        <begin position="237"/>
        <end position="249"/>
    </location>
</feature>
<dbReference type="RefSeq" id="XP_976844.2">
    <property type="nucleotide sequence ID" value="XM_971751.2"/>
</dbReference>
<organism evidence="3 4">
    <name type="scientific">Tetrahymena thermophila (strain SB210)</name>
    <dbReference type="NCBI Taxonomy" id="312017"/>
    <lineage>
        <taxon>Eukaryota</taxon>
        <taxon>Sar</taxon>
        <taxon>Alveolata</taxon>
        <taxon>Ciliophora</taxon>
        <taxon>Intramacronucleata</taxon>
        <taxon>Oligohymenophorea</taxon>
        <taxon>Hymenostomatida</taxon>
        <taxon>Tetrahymenina</taxon>
        <taxon>Tetrahymenidae</taxon>
        <taxon>Tetrahymena</taxon>
    </lineage>
</organism>
<evidence type="ECO:0000256" key="1">
    <source>
        <dbReference type="SAM" id="Coils"/>
    </source>
</evidence>
<feature type="region of interest" description="Disordered" evidence="2">
    <location>
        <begin position="174"/>
        <end position="249"/>
    </location>
</feature>
<feature type="compositionally biased region" description="Polar residues" evidence="2">
    <location>
        <begin position="174"/>
        <end position="186"/>
    </location>
</feature>